<accession>A0ABW0MM61</accession>
<name>A0ABW0MM61_9BURK</name>
<dbReference type="EMBL" id="JBHSMR010000013">
    <property type="protein sequence ID" value="MFC5479354.1"/>
    <property type="molecule type" value="Genomic_DNA"/>
</dbReference>
<evidence type="ECO:0000313" key="1">
    <source>
        <dbReference type="EMBL" id="MFC5479354.1"/>
    </source>
</evidence>
<comment type="caution">
    <text evidence="1">The sequence shown here is derived from an EMBL/GenBank/DDBJ whole genome shotgun (WGS) entry which is preliminary data.</text>
</comment>
<dbReference type="RefSeq" id="WP_379756690.1">
    <property type="nucleotide sequence ID" value="NZ_JBHSMR010000013.1"/>
</dbReference>
<evidence type="ECO:0000313" key="2">
    <source>
        <dbReference type="Proteomes" id="UP001596101"/>
    </source>
</evidence>
<dbReference type="Proteomes" id="UP001596101">
    <property type="component" value="Unassembled WGS sequence"/>
</dbReference>
<sequence length="318" mass="34588">MAQLSTPGTPLVLASAQLKRNTPAEVAQAKTPWREASLEFWRRRNAVLDAIFYDLKVIHPLEAAALAPWLAREGALLIVPPSGAGSLTMCPHIDDFARAGGERLRILAVAGVGSSALGTAAFARNVADAFGEPVAALVSGYGLADLLTEAAGGWFWFGALNRLRHAFEQLDDFTRGTVFDLTPDLPDVARASLDTRTLCALLTDRRFRFGLLTGHSKGNLVISEALYALRAAEADEHLADMGIVTISAAIAMPPRYRKIVDIIGEVDWFGALNSNVAIGVEYRPKNAWHHTNTELAYHLPVRQVMSNLRRERGNTLLQ</sequence>
<proteinExistence type="predicted"/>
<reference evidence="2" key="1">
    <citation type="journal article" date="2019" name="Int. J. Syst. Evol. Microbiol.">
        <title>The Global Catalogue of Microorganisms (GCM) 10K type strain sequencing project: providing services to taxonomists for standard genome sequencing and annotation.</title>
        <authorList>
            <consortium name="The Broad Institute Genomics Platform"/>
            <consortium name="The Broad Institute Genome Sequencing Center for Infectious Disease"/>
            <person name="Wu L."/>
            <person name="Ma J."/>
        </authorList>
    </citation>
    <scope>NUCLEOTIDE SEQUENCE [LARGE SCALE GENOMIC DNA]</scope>
    <source>
        <strain evidence="2">CCUG 43111</strain>
    </source>
</reference>
<gene>
    <name evidence="1" type="ORF">ACFPQ5_14245</name>
</gene>
<protein>
    <submittedName>
        <fullName evidence="1">Uncharacterized protein</fullName>
    </submittedName>
</protein>
<keyword evidence="2" id="KW-1185">Reference proteome</keyword>
<organism evidence="1 2">
    <name type="scientific">Massilia suwonensis</name>
    <dbReference type="NCBI Taxonomy" id="648895"/>
    <lineage>
        <taxon>Bacteria</taxon>
        <taxon>Pseudomonadati</taxon>
        <taxon>Pseudomonadota</taxon>
        <taxon>Betaproteobacteria</taxon>
        <taxon>Burkholderiales</taxon>
        <taxon>Oxalobacteraceae</taxon>
        <taxon>Telluria group</taxon>
        <taxon>Massilia</taxon>
    </lineage>
</organism>